<sequence>MRLIAAPAGCPGDRDGPGDRAGWGRWWDGRWPGGCRPGMPRSALDLRGSGGDVIAGRTAALTAYVPASGGAAGRA</sequence>
<keyword evidence="3" id="KW-1185">Reference proteome</keyword>
<dbReference type="EMBL" id="BAABIL010000336">
    <property type="protein sequence ID" value="GAA4982383.1"/>
    <property type="molecule type" value="Genomic_DNA"/>
</dbReference>
<accession>A0ABP9HYW1</accession>
<gene>
    <name evidence="2" type="ORF">GCM10023225_22780</name>
</gene>
<proteinExistence type="predicted"/>
<organism evidence="2 3">
    <name type="scientific">Kineococcus glutinatus</name>
    <dbReference type="NCBI Taxonomy" id="1070872"/>
    <lineage>
        <taxon>Bacteria</taxon>
        <taxon>Bacillati</taxon>
        <taxon>Actinomycetota</taxon>
        <taxon>Actinomycetes</taxon>
        <taxon>Kineosporiales</taxon>
        <taxon>Kineosporiaceae</taxon>
        <taxon>Kineococcus</taxon>
    </lineage>
</organism>
<evidence type="ECO:0000313" key="2">
    <source>
        <dbReference type="EMBL" id="GAA4982383.1"/>
    </source>
</evidence>
<protein>
    <submittedName>
        <fullName evidence="2">Uncharacterized protein</fullName>
    </submittedName>
</protein>
<feature type="compositionally biased region" description="Low complexity" evidence="1">
    <location>
        <begin position="1"/>
        <end position="11"/>
    </location>
</feature>
<dbReference type="Proteomes" id="UP001501195">
    <property type="component" value="Unassembled WGS sequence"/>
</dbReference>
<feature type="region of interest" description="Disordered" evidence="1">
    <location>
        <begin position="1"/>
        <end position="22"/>
    </location>
</feature>
<reference evidence="3" key="1">
    <citation type="journal article" date="2019" name="Int. J. Syst. Evol. Microbiol.">
        <title>The Global Catalogue of Microorganisms (GCM) 10K type strain sequencing project: providing services to taxonomists for standard genome sequencing and annotation.</title>
        <authorList>
            <consortium name="The Broad Institute Genomics Platform"/>
            <consortium name="The Broad Institute Genome Sequencing Center for Infectious Disease"/>
            <person name="Wu L."/>
            <person name="Ma J."/>
        </authorList>
    </citation>
    <scope>NUCLEOTIDE SEQUENCE [LARGE SCALE GENOMIC DNA]</scope>
    <source>
        <strain evidence="3">JCM 18126</strain>
    </source>
</reference>
<evidence type="ECO:0000313" key="3">
    <source>
        <dbReference type="Proteomes" id="UP001501195"/>
    </source>
</evidence>
<evidence type="ECO:0000256" key="1">
    <source>
        <dbReference type="SAM" id="MobiDB-lite"/>
    </source>
</evidence>
<name>A0ABP9HYW1_9ACTN</name>
<comment type="caution">
    <text evidence="2">The sequence shown here is derived from an EMBL/GenBank/DDBJ whole genome shotgun (WGS) entry which is preliminary data.</text>
</comment>